<keyword evidence="4" id="KW-1185">Reference proteome</keyword>
<evidence type="ECO:0000256" key="1">
    <source>
        <dbReference type="SAM" id="MobiDB-lite"/>
    </source>
</evidence>
<comment type="caution">
    <text evidence="3">The sequence shown here is derived from an EMBL/GenBank/DDBJ whole genome shotgun (WGS) entry which is preliminary data.</text>
</comment>
<feature type="chain" id="PRO_5047253270" evidence="2">
    <location>
        <begin position="20"/>
        <end position="133"/>
    </location>
</feature>
<feature type="compositionally biased region" description="Basic and acidic residues" evidence="1">
    <location>
        <begin position="94"/>
        <end position="117"/>
    </location>
</feature>
<dbReference type="Proteomes" id="UP001201449">
    <property type="component" value="Unassembled WGS sequence"/>
</dbReference>
<accession>A0ABS9BYT7</accession>
<gene>
    <name evidence="3" type="ORF">L0U89_18910</name>
</gene>
<evidence type="ECO:0000313" key="4">
    <source>
        <dbReference type="Proteomes" id="UP001201449"/>
    </source>
</evidence>
<protein>
    <submittedName>
        <fullName evidence="3">DUF4890 domain-containing protein</fullName>
    </submittedName>
</protein>
<dbReference type="RefSeq" id="WP_234862953.1">
    <property type="nucleotide sequence ID" value="NZ_JAKEVZ010000021.1"/>
</dbReference>
<dbReference type="Gene3D" id="1.20.120.1490">
    <property type="match status" value="1"/>
</dbReference>
<reference evidence="3 4" key="1">
    <citation type="submission" date="2022-01" db="EMBL/GenBank/DDBJ databases">
        <title>Mariniradius saccharolyticus sp. nov., isolated from sediment of a river.</title>
        <authorList>
            <person name="Liu H."/>
        </authorList>
    </citation>
    <scope>NUCLEOTIDE SEQUENCE [LARGE SCALE GENOMIC DNA]</scope>
    <source>
        <strain evidence="3 4">RY-2</strain>
    </source>
</reference>
<name>A0ABS9BYT7_9BACT</name>
<sequence length="133" mass="14898">MKKLLLIAVLFSIGFAAMAQKGGQRGSSTPEERAERITNKMVEELALSEEQKKKIYQINLDHAKKRQAEMEARRAAMEADIKAQNQEIEALLSEEQKTKWSEMKAEGKKRMEEEGRGRRGGPGRGHRGGGSTN</sequence>
<evidence type="ECO:0000256" key="2">
    <source>
        <dbReference type="SAM" id="SignalP"/>
    </source>
</evidence>
<evidence type="ECO:0000313" key="3">
    <source>
        <dbReference type="EMBL" id="MCF1753138.1"/>
    </source>
</evidence>
<proteinExistence type="predicted"/>
<feature type="compositionally biased region" description="Basic residues" evidence="1">
    <location>
        <begin position="118"/>
        <end position="127"/>
    </location>
</feature>
<organism evidence="3 4">
    <name type="scientific">Mariniradius sediminis</name>
    <dbReference type="NCBI Taxonomy" id="2909237"/>
    <lineage>
        <taxon>Bacteria</taxon>
        <taxon>Pseudomonadati</taxon>
        <taxon>Bacteroidota</taxon>
        <taxon>Cytophagia</taxon>
        <taxon>Cytophagales</taxon>
        <taxon>Cyclobacteriaceae</taxon>
        <taxon>Mariniradius</taxon>
    </lineage>
</organism>
<feature type="signal peptide" evidence="2">
    <location>
        <begin position="1"/>
        <end position="19"/>
    </location>
</feature>
<feature type="region of interest" description="Disordered" evidence="1">
    <location>
        <begin position="89"/>
        <end position="133"/>
    </location>
</feature>
<dbReference type="EMBL" id="JAKEVZ010000021">
    <property type="protein sequence ID" value="MCF1753138.1"/>
    <property type="molecule type" value="Genomic_DNA"/>
</dbReference>
<keyword evidence="2" id="KW-0732">Signal</keyword>